<dbReference type="InterPro" id="IPR002035">
    <property type="entry name" value="VWF_A"/>
</dbReference>
<evidence type="ECO:0000256" key="12">
    <source>
        <dbReference type="ARBA" id="ARBA00023136"/>
    </source>
</evidence>
<keyword evidence="9" id="KW-0851">Voltage-gated channel</keyword>
<evidence type="ECO:0000256" key="13">
    <source>
        <dbReference type="ARBA" id="ARBA00023157"/>
    </source>
</evidence>
<keyword evidence="18" id="KW-1185">Reference proteome</keyword>
<feature type="chain" id="PRO_5045665796" evidence="16">
    <location>
        <begin position="17"/>
        <end position="1178"/>
    </location>
</feature>
<dbReference type="InterPro" id="IPR013680">
    <property type="entry name" value="VDCC_a2/dsu"/>
</dbReference>
<evidence type="ECO:0000259" key="17">
    <source>
        <dbReference type="PROSITE" id="PS50234"/>
    </source>
</evidence>
<evidence type="ECO:0000256" key="10">
    <source>
        <dbReference type="ARBA" id="ARBA00022989"/>
    </source>
</evidence>
<dbReference type="SUPFAM" id="SSF53300">
    <property type="entry name" value="vWA-like"/>
    <property type="match status" value="1"/>
</dbReference>
<evidence type="ECO:0000256" key="1">
    <source>
        <dbReference type="ARBA" id="ARBA00004479"/>
    </source>
</evidence>
<evidence type="ECO:0000256" key="9">
    <source>
        <dbReference type="ARBA" id="ARBA00022882"/>
    </source>
</evidence>
<keyword evidence="12" id="KW-0472">Membrane</keyword>
<evidence type="ECO:0000256" key="2">
    <source>
        <dbReference type="ARBA" id="ARBA00022448"/>
    </source>
</evidence>
<dbReference type="RefSeq" id="XP_017784355.1">
    <property type="nucleotide sequence ID" value="XM_017928866.1"/>
</dbReference>
<evidence type="ECO:0000313" key="19">
    <source>
        <dbReference type="RefSeq" id="XP_017784355.1"/>
    </source>
</evidence>
<feature type="signal peptide" evidence="16">
    <location>
        <begin position="1"/>
        <end position="16"/>
    </location>
</feature>
<evidence type="ECO:0000256" key="5">
    <source>
        <dbReference type="ARBA" id="ARBA00022692"/>
    </source>
</evidence>
<keyword evidence="2" id="KW-0813">Transport</keyword>
<dbReference type="PANTHER" id="PTHR10166">
    <property type="entry name" value="VOLTAGE-DEPENDENT CALCIUM CHANNEL SUBUNIT ALPHA-2/DELTA-RELATED"/>
    <property type="match status" value="1"/>
</dbReference>
<dbReference type="Gene3D" id="3.30.450.20">
    <property type="entry name" value="PAS domain"/>
    <property type="match status" value="1"/>
</dbReference>
<keyword evidence="13" id="KW-1015">Disulfide bond</keyword>
<sequence length="1178" mass="139106">MLKLFLFLIICSFSHEQTTRLEINEITDTVTNWVENFGNELQVLMQLTRKNQVKNSFSHVDVVEENWDLIIENVSQNLRDMMNEKVEAVKAIKHHAELLAFHRKPDVNMYSLYDFYDANDVDVENPVEDRSSDIHESEKMWECGIPPNPSGLCFSKDFHADEEFQADVNGYESFNYKPKMEKQVYESTNRERCSNIMFLHRPKKYYSRMNVAYNPQFDTKVNLNYSIVRVSPGVYSRERKVLNGIRWSEGLDLTFKCNYNRDPTLTWQFFGSPDGFMRFYPAMKWSEEEYDQTYDFRIRSWYIEGISSAKDIIILLDRSGSMKGNKRVISTQIVNAILDTLTDNDYVNIYTFTNRTESLVDCFNDTLVQANEENLRLLREQLLVIKDEFYGDITHGLEKAFPILWKYREARRGAIVCNQAIMLITEGLDYEYKDVLFNIYNHIPSDEKYRPIRFFTYLLGTDENDAQRMKWIACENMGYYVNITVIEEVRERVLKYLEVMSRPINMNADEEMEPAWSALYVHLVDRRLSNWLWKRNEGNRQRDIFIKYEKQQIKEKRKIFEPTQRHFTLEIEHPYEKYRKVREYKYLTSVSLPVYDKRANKTTLLGVAGVDVPLDYIKQLTEPHRIGVNGYAFIITNNGYVLHHPDHRREFKDRILKPTFNRVDFTEVEISDATVKPRIFDDAIIELRENVVLQKKGRRELRVRTPVDDMKRVILSSRHYFYTKIGPFSLVIALPDRYGFLVIRHPKSDPSVKMILKMLSSNKNWRVHPKWLYTCKTHRAHKNPEQELLYFLERKKIPKNCDTSLIEALLKDVNVTEWFNEEDISVKRRSKFHSGVVLTFMATHAGLTRWKNLMNIEEDETHFANTNNKAPDEVYYRRAAELNYDRPDMFLFSVPLDPDNFDENSTLITVSNVVYQEKHNKKAPVAAVGLQILHKTLNNLMNSLQCNSKFCKMRCGDDNWRCYVLDNDGYVVLDNDTNNVGKLIADVDSILTDYLVRDGVYKDVTVFDYQGTCYPNYYSIEEFYGPTAEDIRKDIKCRTPIKCKTIEYLRRQLQKTIPTPCDIELKLYNSLWKDHSRLTPTKSRLECSCAYIAQHIRGTNLMMVVVNGTCCPYESHFKNVNEFPREIQYNLTLPCYIATMNNFTKRHYTKCIIKNKHEYTLNQRNHSNCGYEGIVPRE</sequence>
<feature type="domain" description="VWFA" evidence="17">
    <location>
        <begin position="311"/>
        <end position="497"/>
    </location>
</feature>
<evidence type="ECO:0000256" key="16">
    <source>
        <dbReference type="SAM" id="SignalP"/>
    </source>
</evidence>
<keyword evidence="11" id="KW-0406">Ion transport</keyword>
<dbReference type="Pfam" id="PF08473">
    <property type="entry name" value="VGCC_alpha2"/>
    <property type="match status" value="1"/>
</dbReference>
<dbReference type="Gene3D" id="3.40.50.410">
    <property type="entry name" value="von Willebrand factor, type A domain"/>
    <property type="match status" value="1"/>
</dbReference>
<keyword evidence="15" id="KW-0407">Ion channel</keyword>
<keyword evidence="6" id="KW-0479">Metal-binding</keyword>
<dbReference type="InterPro" id="IPR051173">
    <property type="entry name" value="Ca_channel_alpha-2/delta"/>
</dbReference>
<keyword evidence="7 16" id="KW-0732">Signal</keyword>
<evidence type="ECO:0000256" key="6">
    <source>
        <dbReference type="ARBA" id="ARBA00022723"/>
    </source>
</evidence>
<dbReference type="SMART" id="SM00327">
    <property type="entry name" value="VWA"/>
    <property type="match status" value="1"/>
</dbReference>
<keyword evidence="8" id="KW-0106">Calcium</keyword>
<dbReference type="InterPro" id="IPR036465">
    <property type="entry name" value="vWFA_dom_sf"/>
</dbReference>
<evidence type="ECO:0000256" key="14">
    <source>
        <dbReference type="ARBA" id="ARBA00023180"/>
    </source>
</evidence>
<dbReference type="PROSITE" id="PS50234">
    <property type="entry name" value="VWFA"/>
    <property type="match status" value="1"/>
</dbReference>
<evidence type="ECO:0000256" key="15">
    <source>
        <dbReference type="ARBA" id="ARBA00023303"/>
    </source>
</evidence>
<reference evidence="19" key="1">
    <citation type="submission" date="2025-08" db="UniProtKB">
        <authorList>
            <consortium name="RefSeq"/>
        </authorList>
    </citation>
    <scope>IDENTIFICATION</scope>
    <source>
        <tissue evidence="19">Whole Larva</tissue>
    </source>
</reference>
<comment type="subcellular location">
    <subcellularLocation>
        <location evidence="1">Membrane</location>
        <topology evidence="1">Single-pass type I membrane protein</topology>
    </subcellularLocation>
</comment>
<evidence type="ECO:0000256" key="3">
    <source>
        <dbReference type="ARBA" id="ARBA00022568"/>
    </source>
</evidence>
<dbReference type="Proteomes" id="UP000695000">
    <property type="component" value="Unplaced"/>
</dbReference>
<keyword evidence="4" id="KW-0107">Calcium channel</keyword>
<evidence type="ECO:0000313" key="18">
    <source>
        <dbReference type="Proteomes" id="UP000695000"/>
    </source>
</evidence>
<dbReference type="GeneID" id="108568021"/>
<gene>
    <name evidence="19" type="primary">LOC108568021</name>
</gene>
<keyword evidence="10" id="KW-1133">Transmembrane helix</keyword>
<protein>
    <submittedName>
        <fullName evidence="19">Voltage-dependent calcium channel subunit alpha-2/delta-3-like</fullName>
    </submittedName>
</protein>
<dbReference type="InterPro" id="IPR013608">
    <property type="entry name" value="VWA_N"/>
</dbReference>
<dbReference type="PANTHER" id="PTHR10166:SF63">
    <property type="entry name" value="STRAIGHTJACKET, ISOFORM C"/>
    <property type="match status" value="1"/>
</dbReference>
<evidence type="ECO:0000256" key="7">
    <source>
        <dbReference type="ARBA" id="ARBA00022729"/>
    </source>
</evidence>
<keyword evidence="3" id="KW-0109">Calcium transport</keyword>
<organism evidence="18 19">
    <name type="scientific">Nicrophorus vespilloides</name>
    <name type="common">Boreal carrion beetle</name>
    <dbReference type="NCBI Taxonomy" id="110193"/>
    <lineage>
        <taxon>Eukaryota</taxon>
        <taxon>Metazoa</taxon>
        <taxon>Ecdysozoa</taxon>
        <taxon>Arthropoda</taxon>
        <taxon>Hexapoda</taxon>
        <taxon>Insecta</taxon>
        <taxon>Pterygota</taxon>
        <taxon>Neoptera</taxon>
        <taxon>Endopterygota</taxon>
        <taxon>Coleoptera</taxon>
        <taxon>Polyphaga</taxon>
        <taxon>Staphyliniformia</taxon>
        <taxon>Silphidae</taxon>
        <taxon>Nicrophorinae</taxon>
        <taxon>Nicrophorus</taxon>
    </lineage>
</organism>
<evidence type="ECO:0000256" key="4">
    <source>
        <dbReference type="ARBA" id="ARBA00022673"/>
    </source>
</evidence>
<name>A0ABM1NC05_NICVS</name>
<accession>A0ABM1NC05</accession>
<evidence type="ECO:0000256" key="11">
    <source>
        <dbReference type="ARBA" id="ARBA00023065"/>
    </source>
</evidence>
<evidence type="ECO:0000256" key="8">
    <source>
        <dbReference type="ARBA" id="ARBA00022837"/>
    </source>
</evidence>
<keyword evidence="14" id="KW-0325">Glycoprotein</keyword>
<dbReference type="Pfam" id="PF08399">
    <property type="entry name" value="VWA_N"/>
    <property type="match status" value="1"/>
</dbReference>
<proteinExistence type="predicted"/>
<keyword evidence="5" id="KW-0812">Transmembrane</keyword>